<accession>A0A224YHU7</accession>
<organism evidence="1">
    <name type="scientific">Rhipicephalus zambeziensis</name>
    <dbReference type="NCBI Taxonomy" id="60191"/>
    <lineage>
        <taxon>Eukaryota</taxon>
        <taxon>Metazoa</taxon>
        <taxon>Ecdysozoa</taxon>
        <taxon>Arthropoda</taxon>
        <taxon>Chelicerata</taxon>
        <taxon>Arachnida</taxon>
        <taxon>Acari</taxon>
        <taxon>Parasitiformes</taxon>
        <taxon>Ixodida</taxon>
        <taxon>Ixodoidea</taxon>
        <taxon>Ixodidae</taxon>
        <taxon>Rhipicephalinae</taxon>
        <taxon>Rhipicephalus</taxon>
        <taxon>Rhipicephalus</taxon>
    </lineage>
</organism>
<evidence type="ECO:0000313" key="1">
    <source>
        <dbReference type="EMBL" id="MAA13350.1"/>
    </source>
</evidence>
<sequence>MCGLGTKSFRYVSPSLTNKRVCTLFLLVDYCHAFLDGGIVEKEKKKCMSSSSPSHTNTYTSFSYVQRSNIKLLQLCCKICFCIVCACFEVTSVCVCCDMYTFVARLQTFSQLSF</sequence>
<dbReference type="EMBL" id="GFPF01002204">
    <property type="protein sequence ID" value="MAA13350.1"/>
    <property type="molecule type" value="Transcribed_RNA"/>
</dbReference>
<protein>
    <submittedName>
        <fullName evidence="1">Uncharacterized protein</fullName>
    </submittedName>
</protein>
<dbReference type="AlphaFoldDB" id="A0A224YHU7"/>
<proteinExistence type="predicted"/>
<name>A0A224YHU7_9ACAR</name>
<reference evidence="1" key="1">
    <citation type="journal article" date="2017" name="Parasit. Vectors">
        <title>Sialotranscriptomics of Rhipicephalus zambeziensis reveals intricate expression profiles of secretory proteins and suggests tight temporal transcriptional regulation during blood-feeding.</title>
        <authorList>
            <person name="de Castro M.H."/>
            <person name="de Klerk D."/>
            <person name="Pienaar R."/>
            <person name="Rees D.J.G."/>
            <person name="Mans B.J."/>
        </authorList>
    </citation>
    <scope>NUCLEOTIDE SEQUENCE</scope>
    <source>
        <tissue evidence="1">Salivary glands</tissue>
    </source>
</reference>